<evidence type="ECO:0000256" key="6">
    <source>
        <dbReference type="ARBA" id="ARBA00023002"/>
    </source>
</evidence>
<dbReference type="Pfam" id="PF02219">
    <property type="entry name" value="MTHFR"/>
    <property type="match status" value="1"/>
</dbReference>
<evidence type="ECO:0000256" key="3">
    <source>
        <dbReference type="ARBA" id="ARBA00006743"/>
    </source>
</evidence>
<evidence type="ECO:0000256" key="4">
    <source>
        <dbReference type="ARBA" id="ARBA00022630"/>
    </source>
</evidence>
<organism evidence="9 10">
    <name type="scientific">Rothia kristinae</name>
    <dbReference type="NCBI Taxonomy" id="37923"/>
    <lineage>
        <taxon>Bacteria</taxon>
        <taxon>Bacillati</taxon>
        <taxon>Actinomycetota</taxon>
        <taxon>Actinomycetes</taxon>
        <taxon>Micrococcales</taxon>
        <taxon>Micrococcaceae</taxon>
        <taxon>Rothia</taxon>
    </lineage>
</organism>
<evidence type="ECO:0000256" key="8">
    <source>
        <dbReference type="RuleBase" id="RU003862"/>
    </source>
</evidence>
<reference evidence="9 10" key="1">
    <citation type="submission" date="2016-04" db="EMBL/GenBank/DDBJ databases">
        <title>Identification of putative biosynthetic pathways for the production of bioactive secondary metabolites by the marine actinomycete Kocuria kristinae RUTW2-3.</title>
        <authorList>
            <person name="Waterworth S.C."/>
            <person name="Walmsley T.A."/>
            <person name="Matongo T."/>
            <person name="Davies-Coleman M.T."/>
            <person name="Dorrington R.A."/>
        </authorList>
    </citation>
    <scope>NUCLEOTIDE SEQUENCE [LARGE SCALE GENOMIC DNA]</scope>
    <source>
        <strain evidence="9 10">RUTW4-5</strain>
    </source>
</reference>
<dbReference type="Proteomes" id="UP000092021">
    <property type="component" value="Unassembled WGS sequence"/>
</dbReference>
<dbReference type="GO" id="GO:0071949">
    <property type="term" value="F:FAD binding"/>
    <property type="evidence" value="ECO:0007669"/>
    <property type="project" value="TreeGrafter"/>
</dbReference>
<dbReference type="GO" id="GO:0035999">
    <property type="term" value="P:tetrahydrofolate interconversion"/>
    <property type="evidence" value="ECO:0007669"/>
    <property type="project" value="UniProtKB-UniPathway"/>
</dbReference>
<dbReference type="GO" id="GO:0106312">
    <property type="term" value="F:methylenetetrahydrofolate reductase (NADH) activity"/>
    <property type="evidence" value="ECO:0007669"/>
    <property type="project" value="UniProtKB-EC"/>
</dbReference>
<name>A0A657IVR7_9MICC</name>
<dbReference type="PANTHER" id="PTHR45754">
    <property type="entry name" value="METHYLENETETRAHYDROFOLATE REDUCTASE"/>
    <property type="match status" value="1"/>
</dbReference>
<evidence type="ECO:0000256" key="1">
    <source>
        <dbReference type="ARBA" id="ARBA00001974"/>
    </source>
</evidence>
<comment type="cofactor">
    <cofactor evidence="1 8">
        <name>FAD</name>
        <dbReference type="ChEBI" id="CHEBI:57692"/>
    </cofactor>
</comment>
<dbReference type="InterPro" id="IPR003171">
    <property type="entry name" value="Mehydrof_redctse-like"/>
</dbReference>
<keyword evidence="4 8" id="KW-0285">Flavoprotein</keyword>
<gene>
    <name evidence="9" type="ORF">A5N15_02715</name>
</gene>
<evidence type="ECO:0000256" key="5">
    <source>
        <dbReference type="ARBA" id="ARBA00022827"/>
    </source>
</evidence>
<evidence type="ECO:0000313" key="10">
    <source>
        <dbReference type="Proteomes" id="UP000092021"/>
    </source>
</evidence>
<keyword evidence="6 8" id="KW-0560">Oxidoreductase</keyword>
<comment type="pathway">
    <text evidence="2 8">One-carbon metabolism; tetrahydrofolate interconversion.</text>
</comment>
<dbReference type="PANTHER" id="PTHR45754:SF3">
    <property type="entry name" value="METHYLENETETRAHYDROFOLATE REDUCTASE (NADPH)"/>
    <property type="match status" value="1"/>
</dbReference>
<dbReference type="EMBL" id="LWGZ01000240">
    <property type="protein sequence ID" value="OAX66391.1"/>
    <property type="molecule type" value="Genomic_DNA"/>
</dbReference>
<dbReference type="UniPathway" id="UPA00193"/>
<dbReference type="SUPFAM" id="SSF51730">
    <property type="entry name" value="FAD-linked oxidoreductase"/>
    <property type="match status" value="1"/>
</dbReference>
<comment type="caution">
    <text evidence="9">The sequence shown here is derived from an EMBL/GenBank/DDBJ whole genome shotgun (WGS) entry which is preliminary data.</text>
</comment>
<dbReference type="Gene3D" id="3.20.20.220">
    <property type="match status" value="1"/>
</dbReference>
<accession>A0A657IVR7</accession>
<proteinExistence type="inferred from homology"/>
<sequence length="169" mass="18700">MELVREVEREHRAHLGAGRLAVGVAAYPVRHPESPSALHDIEVLLAKERAGADFAITQVCQDPQDYVRLRARAEQAGVGLPLVAGILPVTSLRRYERVCALAGLAVDERFAHRLETAESETQRRRVGVARAGSRPWPPWTPGAGLHLYTSTSIPRPWSCWRSWTCLAPP</sequence>
<dbReference type="GO" id="GO:0005829">
    <property type="term" value="C:cytosol"/>
    <property type="evidence" value="ECO:0007669"/>
    <property type="project" value="TreeGrafter"/>
</dbReference>
<evidence type="ECO:0000256" key="2">
    <source>
        <dbReference type="ARBA" id="ARBA00004777"/>
    </source>
</evidence>
<comment type="similarity">
    <text evidence="3 8">Belongs to the methylenetetrahydrofolate reductase family.</text>
</comment>
<protein>
    <recommendedName>
        <fullName evidence="8">Methylenetetrahydrofolate reductase</fullName>
    </recommendedName>
</protein>
<keyword evidence="5 8" id="KW-0274">FAD</keyword>
<evidence type="ECO:0000313" key="9">
    <source>
        <dbReference type="EMBL" id="OAX66391.1"/>
    </source>
</evidence>
<comment type="catalytic activity">
    <reaction evidence="7">
        <text>(6S)-5-methyl-5,6,7,8-tetrahydrofolate + NAD(+) = (6R)-5,10-methylene-5,6,7,8-tetrahydrofolate + NADH + H(+)</text>
        <dbReference type="Rhea" id="RHEA:19821"/>
        <dbReference type="ChEBI" id="CHEBI:15378"/>
        <dbReference type="ChEBI" id="CHEBI:15636"/>
        <dbReference type="ChEBI" id="CHEBI:18608"/>
        <dbReference type="ChEBI" id="CHEBI:57540"/>
        <dbReference type="ChEBI" id="CHEBI:57945"/>
        <dbReference type="EC" id="1.5.1.54"/>
    </reaction>
    <physiologicalReaction direction="right-to-left" evidence="7">
        <dbReference type="Rhea" id="RHEA:19823"/>
    </physiologicalReaction>
</comment>
<evidence type="ECO:0000256" key="7">
    <source>
        <dbReference type="ARBA" id="ARBA00048628"/>
    </source>
</evidence>
<dbReference type="AlphaFoldDB" id="A0A657IVR7"/>
<dbReference type="GO" id="GO:0009086">
    <property type="term" value="P:methionine biosynthetic process"/>
    <property type="evidence" value="ECO:0007669"/>
    <property type="project" value="TreeGrafter"/>
</dbReference>
<dbReference type="InterPro" id="IPR029041">
    <property type="entry name" value="FAD-linked_oxidoreductase-like"/>
</dbReference>